<dbReference type="Pfam" id="PF21180">
    <property type="entry name" value="TOP6A-Spo11_Toprim"/>
    <property type="match status" value="1"/>
</dbReference>
<dbReference type="WBParaSite" id="PSAMB.scaffold1182size34817.g11589.t1">
    <property type="protein sequence ID" value="PSAMB.scaffold1182size34817.g11589.t1"/>
    <property type="gene ID" value="PSAMB.scaffold1182size34817.g11589"/>
</dbReference>
<comment type="cofactor">
    <cofactor evidence="2">
        <name>Mg(2+)</name>
        <dbReference type="ChEBI" id="CHEBI:18420"/>
    </cofactor>
</comment>
<evidence type="ECO:0000256" key="10">
    <source>
        <dbReference type="ARBA" id="ARBA00023235"/>
    </source>
</evidence>
<sequence>MAAENEKYVSTALEQVVLRKVEEFLENFLNQLKSNEEASSKQQGILLSISSVAEEGFRLSLSNHTKVRCAFVIRVLAEVYGLIVSGKYSTKRDIFYQNKALFGKQSNLNRAVTTVCQLLNEPRVNLHLLSTARGCIFGDLQFINKVGTEIDCRQHPVLISSHFESIEQVKSDARFVLVVEKDATFVKLCDEKLVDLLGPCIMITGKGYPDISTRRVLKALLQHLHGVPVFGLMDSDPHGLEILLTYKFGAQKATAENRNLSVNDIRWIGLHRSDISSMPIMPDQFLPLQAGDIRKIGRIQKRIYRLKDDMLAGESGASLEEFDQMTAEAGAYFLTHAAAACVKKYAPAFTVDPALQQQVKMLRAMAFILLSDLNDIWDLLMETFDLRLRPLFEYFDEYYIDKRQIAGSCSLARFPRDLHLLEQSGTKLELEAVSGLRPSYMTQVYLRKKIEDSLRQQPPNWAEKDFSLSEGDEEVVGRDDLSLSADESNEDEDWSRDLIVENASVVVGENGRNVMSGPHKSMAEQDIT</sequence>
<dbReference type="GO" id="GO:0046872">
    <property type="term" value="F:metal ion binding"/>
    <property type="evidence" value="ECO:0007669"/>
    <property type="project" value="UniProtKB-KW"/>
</dbReference>
<evidence type="ECO:0000256" key="6">
    <source>
        <dbReference type="ARBA" id="ARBA00022723"/>
    </source>
</evidence>
<organism evidence="16 17">
    <name type="scientific">Plectus sambesii</name>
    <dbReference type="NCBI Taxonomy" id="2011161"/>
    <lineage>
        <taxon>Eukaryota</taxon>
        <taxon>Metazoa</taxon>
        <taxon>Ecdysozoa</taxon>
        <taxon>Nematoda</taxon>
        <taxon>Chromadorea</taxon>
        <taxon>Plectida</taxon>
        <taxon>Plectina</taxon>
        <taxon>Plectoidea</taxon>
        <taxon>Plectidae</taxon>
        <taxon>Plectus</taxon>
    </lineage>
</organism>
<dbReference type="PRINTS" id="PR01551">
    <property type="entry name" value="SPO11HOMOLOG"/>
</dbReference>
<dbReference type="GO" id="GO:0042138">
    <property type="term" value="P:meiotic DNA double-strand break formation"/>
    <property type="evidence" value="ECO:0007669"/>
    <property type="project" value="InterPro"/>
</dbReference>
<dbReference type="Gene3D" id="1.10.10.10">
    <property type="entry name" value="Winged helix-like DNA-binding domain superfamily/Winged helix DNA-binding domain"/>
    <property type="match status" value="1"/>
</dbReference>
<keyword evidence="11" id="KW-0539">Nucleus</keyword>
<evidence type="ECO:0000256" key="9">
    <source>
        <dbReference type="ARBA" id="ARBA00023125"/>
    </source>
</evidence>
<dbReference type="PANTHER" id="PTHR10848:SF0">
    <property type="entry name" value="MEIOTIC RECOMBINATION PROTEIN SPO11"/>
    <property type="match status" value="1"/>
</dbReference>
<dbReference type="GO" id="GO:0003677">
    <property type="term" value="F:DNA binding"/>
    <property type="evidence" value="ECO:0007669"/>
    <property type="project" value="UniProtKB-UniRule"/>
</dbReference>
<keyword evidence="6" id="KW-0479">Metal-binding</keyword>
<comment type="subcellular location">
    <subcellularLocation>
        <location evidence="3">Nucleus</location>
    </subcellularLocation>
</comment>
<proteinExistence type="inferred from homology"/>
<evidence type="ECO:0000256" key="11">
    <source>
        <dbReference type="ARBA" id="ARBA00023242"/>
    </source>
</evidence>
<dbReference type="PRINTS" id="PR01550">
    <property type="entry name" value="TOP6AFAMILY"/>
</dbReference>
<evidence type="ECO:0000256" key="12">
    <source>
        <dbReference type="PROSITE-ProRule" id="PRU01385"/>
    </source>
</evidence>
<dbReference type="CDD" id="cd00223">
    <property type="entry name" value="TOPRIM_TopoIIB_SPO"/>
    <property type="match status" value="1"/>
</dbReference>
<feature type="active site" description="O-(5'-phospho-DNA)-tyrosine intermediate" evidence="12">
    <location>
        <position position="96"/>
    </location>
</feature>
<dbReference type="Pfam" id="PF04406">
    <property type="entry name" value="TP6A_N"/>
    <property type="match status" value="1"/>
</dbReference>
<dbReference type="InterPro" id="IPR002815">
    <property type="entry name" value="Spo11/TopoVI_A"/>
</dbReference>
<evidence type="ECO:0000256" key="13">
    <source>
        <dbReference type="SAM" id="MobiDB-lite"/>
    </source>
</evidence>
<evidence type="ECO:0000256" key="1">
    <source>
        <dbReference type="ARBA" id="ARBA00000185"/>
    </source>
</evidence>
<keyword evidence="8 12" id="KW-0799">Topoisomerase</keyword>
<evidence type="ECO:0000256" key="2">
    <source>
        <dbReference type="ARBA" id="ARBA00001946"/>
    </source>
</evidence>
<dbReference type="EC" id="5.6.2.2" evidence="5"/>
<dbReference type="Gene3D" id="3.40.1360.10">
    <property type="match status" value="1"/>
</dbReference>
<dbReference type="InterPro" id="IPR036078">
    <property type="entry name" value="Spo11/TopoVI_A_sf"/>
</dbReference>
<dbReference type="InterPro" id="IPR036388">
    <property type="entry name" value="WH-like_DNA-bd_sf"/>
</dbReference>
<keyword evidence="7" id="KW-0460">Magnesium</keyword>
<reference evidence="17" key="1">
    <citation type="submission" date="2022-11" db="UniProtKB">
        <authorList>
            <consortium name="WormBaseParasite"/>
        </authorList>
    </citation>
    <scope>IDENTIFICATION</scope>
</reference>
<name>A0A914UQM9_9BILA</name>
<keyword evidence="16" id="KW-1185">Reference proteome</keyword>
<feature type="domain" description="Spo11/DNA topoisomerase VI subunit A N-terminal" evidence="14">
    <location>
        <begin position="68"/>
        <end position="127"/>
    </location>
</feature>
<evidence type="ECO:0000256" key="4">
    <source>
        <dbReference type="ARBA" id="ARBA00006559"/>
    </source>
</evidence>
<evidence type="ECO:0000259" key="14">
    <source>
        <dbReference type="Pfam" id="PF04406"/>
    </source>
</evidence>
<dbReference type="Proteomes" id="UP000887566">
    <property type="component" value="Unplaced"/>
</dbReference>
<dbReference type="InterPro" id="IPR013048">
    <property type="entry name" value="Meiotic_Spo11"/>
</dbReference>
<protein>
    <recommendedName>
        <fullName evidence="5">DNA topoisomerase (ATP-hydrolyzing)</fullName>
        <ecNumber evidence="5">5.6.2.2</ecNumber>
    </recommendedName>
</protein>
<dbReference type="GO" id="GO:0003918">
    <property type="term" value="F:DNA topoisomerase type II (double strand cut, ATP-hydrolyzing) activity"/>
    <property type="evidence" value="ECO:0007669"/>
    <property type="project" value="UniProtKB-UniRule"/>
</dbReference>
<evidence type="ECO:0000256" key="5">
    <source>
        <dbReference type="ARBA" id="ARBA00012895"/>
    </source>
</evidence>
<dbReference type="SUPFAM" id="SSF56726">
    <property type="entry name" value="DNA topoisomerase IV, alpha subunit"/>
    <property type="match status" value="1"/>
</dbReference>
<dbReference type="InterPro" id="IPR034136">
    <property type="entry name" value="TOPRIM_Topo6A/Spo11"/>
</dbReference>
<evidence type="ECO:0000313" key="16">
    <source>
        <dbReference type="Proteomes" id="UP000887566"/>
    </source>
</evidence>
<accession>A0A914UQM9</accession>
<feature type="region of interest" description="Disordered" evidence="13">
    <location>
        <begin position="463"/>
        <end position="494"/>
    </location>
</feature>
<dbReference type="InterPro" id="IPR013049">
    <property type="entry name" value="Spo11/TopoVI_A_N"/>
</dbReference>
<feature type="domain" description="Topoisomerase 6 subunit A/Spo11 TOPRIM" evidence="15">
    <location>
        <begin position="175"/>
        <end position="302"/>
    </location>
</feature>
<evidence type="ECO:0000259" key="15">
    <source>
        <dbReference type="Pfam" id="PF21180"/>
    </source>
</evidence>
<comment type="catalytic activity">
    <reaction evidence="1 12">
        <text>ATP-dependent breakage, passage and rejoining of double-stranded DNA.</text>
        <dbReference type="EC" id="5.6.2.2"/>
    </reaction>
</comment>
<evidence type="ECO:0000313" key="17">
    <source>
        <dbReference type="WBParaSite" id="PSAMB.scaffold1182size34817.g11589.t1"/>
    </source>
</evidence>
<dbReference type="GO" id="GO:0005524">
    <property type="term" value="F:ATP binding"/>
    <property type="evidence" value="ECO:0007669"/>
    <property type="project" value="InterPro"/>
</dbReference>
<keyword evidence="9 12" id="KW-0238">DNA-binding</keyword>
<dbReference type="PANTHER" id="PTHR10848">
    <property type="entry name" value="MEIOTIC RECOMBINATION PROTEIN SPO11"/>
    <property type="match status" value="1"/>
</dbReference>
<keyword evidence="10 12" id="KW-0413">Isomerase</keyword>
<dbReference type="AlphaFoldDB" id="A0A914UQM9"/>
<evidence type="ECO:0000256" key="7">
    <source>
        <dbReference type="ARBA" id="ARBA00022842"/>
    </source>
</evidence>
<dbReference type="PROSITE" id="PS52041">
    <property type="entry name" value="TOPO_IIB"/>
    <property type="match status" value="1"/>
</dbReference>
<evidence type="ECO:0000256" key="8">
    <source>
        <dbReference type="ARBA" id="ARBA00023029"/>
    </source>
</evidence>
<dbReference type="GO" id="GO:0000228">
    <property type="term" value="C:nuclear chromosome"/>
    <property type="evidence" value="ECO:0007669"/>
    <property type="project" value="TreeGrafter"/>
</dbReference>
<dbReference type="GO" id="GO:0007131">
    <property type="term" value="P:reciprocal meiotic recombination"/>
    <property type="evidence" value="ECO:0007669"/>
    <property type="project" value="TreeGrafter"/>
</dbReference>
<evidence type="ECO:0000256" key="3">
    <source>
        <dbReference type="ARBA" id="ARBA00004123"/>
    </source>
</evidence>
<comment type="similarity">
    <text evidence="4 12">Belongs to the TOP6A family.</text>
</comment>
<dbReference type="GO" id="GO:0000706">
    <property type="term" value="P:meiotic DNA double-strand break processing"/>
    <property type="evidence" value="ECO:0007669"/>
    <property type="project" value="TreeGrafter"/>
</dbReference>